<dbReference type="Proteomes" id="UP000186206">
    <property type="component" value="Unassembled WGS sequence"/>
</dbReference>
<sequence length="221" mass="24978">MAEYTVEIQKLVNAALEEIHAEHQAKKLVNAPVANNNFMIRWVTKALKGQRFHRCVVDDLTGWQKAGRTKGNASNLMFTFERISSFYKDFFPEDQDTQAIKDRDIDAFIDAMEESGWEVTTSEPLVGVGKVQIFTEGPNSLALCTEQCDNCFDGELLVKPMSWFVRGNHAEFVDAAAKAGFMVHKVTDYKSNVKYHGEYLVFPDNKGTQLAEIPINYQVAK</sequence>
<keyword evidence="2" id="KW-1185">Reference proteome</keyword>
<dbReference type="RefSeq" id="WP_075649092.1">
    <property type="nucleotide sequence ID" value="NZ_AP019657.1"/>
</dbReference>
<dbReference type="InterPro" id="IPR021316">
    <property type="entry name" value="DUF2913"/>
</dbReference>
<name>A0ABX3FIG4_9VIBR</name>
<evidence type="ECO:0000313" key="2">
    <source>
        <dbReference type="Proteomes" id="UP000186206"/>
    </source>
</evidence>
<organism evidence="1 2">
    <name type="scientific">Vibrio ponticus</name>
    <dbReference type="NCBI Taxonomy" id="265668"/>
    <lineage>
        <taxon>Bacteria</taxon>
        <taxon>Pseudomonadati</taxon>
        <taxon>Pseudomonadota</taxon>
        <taxon>Gammaproteobacteria</taxon>
        <taxon>Vibrionales</taxon>
        <taxon>Vibrionaceae</taxon>
        <taxon>Vibrio</taxon>
    </lineage>
</organism>
<dbReference type="Pfam" id="PF11140">
    <property type="entry name" value="DUF2913"/>
    <property type="match status" value="1"/>
</dbReference>
<evidence type="ECO:0000313" key="1">
    <source>
        <dbReference type="EMBL" id="OLQ93792.1"/>
    </source>
</evidence>
<comment type="caution">
    <text evidence="1">The sequence shown here is derived from an EMBL/GenBank/DDBJ whole genome shotgun (WGS) entry which is preliminary data.</text>
</comment>
<proteinExistence type="predicted"/>
<accession>A0ABX3FIG4</accession>
<reference evidence="1 2" key="1">
    <citation type="submission" date="2016-09" db="EMBL/GenBank/DDBJ databases">
        <title>Genomic Taxonomy of the Vibrionaceae.</title>
        <authorList>
            <person name="Gonzalez-Castillo A."/>
            <person name="Gomez-Gil B."/>
            <person name="Enciso-Ibarra K."/>
        </authorList>
    </citation>
    <scope>NUCLEOTIDE SEQUENCE [LARGE SCALE GENOMIC DNA]</scope>
    <source>
        <strain evidence="1 2">CAIM 1731</strain>
    </source>
</reference>
<protein>
    <submittedName>
        <fullName evidence="1">Alpha-acetolactate decarboxylase</fullName>
    </submittedName>
</protein>
<dbReference type="EMBL" id="MJMI01000083">
    <property type="protein sequence ID" value="OLQ93792.1"/>
    <property type="molecule type" value="Genomic_DNA"/>
</dbReference>
<gene>
    <name evidence="1" type="ORF">BIY21_10760</name>
</gene>